<reference evidence="4 5" key="1">
    <citation type="submission" date="2021-10" db="EMBL/GenBank/DDBJ databases">
        <title>Draft genome of Aestuariibacter halophilus JC2043.</title>
        <authorList>
            <person name="Emsley S.A."/>
            <person name="Pfannmuller K.M."/>
            <person name="Ushijima B."/>
            <person name="Saw J.H."/>
            <person name="Videau P."/>
        </authorList>
    </citation>
    <scope>NUCLEOTIDE SEQUENCE [LARGE SCALE GENOMIC DNA]</scope>
    <source>
        <strain evidence="4 5">JC2043</strain>
    </source>
</reference>
<evidence type="ECO:0000256" key="1">
    <source>
        <dbReference type="ARBA" id="ARBA00022691"/>
    </source>
</evidence>
<dbReference type="SUPFAM" id="SSF118196">
    <property type="entry name" value="YaeB-like"/>
    <property type="match status" value="1"/>
</dbReference>
<dbReference type="InterPro" id="IPR040372">
    <property type="entry name" value="YaeB-like"/>
</dbReference>
<dbReference type="PROSITE" id="PS51668">
    <property type="entry name" value="TSAA_2"/>
    <property type="match status" value="1"/>
</dbReference>
<dbReference type="InterPro" id="IPR023370">
    <property type="entry name" value="TrmO-like_N"/>
</dbReference>
<dbReference type="InterPro" id="IPR023368">
    <property type="entry name" value="UPF0066_cons_site"/>
</dbReference>
<keyword evidence="1" id="KW-0949">S-adenosyl-L-methionine</keyword>
<accession>A0ABS8GC91</accession>
<keyword evidence="5" id="KW-1185">Reference proteome</keyword>
<gene>
    <name evidence="4" type="primary">tsaA</name>
    <name evidence="4" type="ORF">LJ739_18165</name>
</gene>
<evidence type="ECO:0000313" key="5">
    <source>
        <dbReference type="Proteomes" id="UP001520878"/>
    </source>
</evidence>
<proteinExistence type="inferred from homology"/>
<evidence type="ECO:0000313" key="4">
    <source>
        <dbReference type="EMBL" id="MCC2618187.1"/>
    </source>
</evidence>
<sequence>MSVNLQPIATIHTPYTEKFAVPRQPGLAAAATGDIVFSDDIDVEACCRGIEGFSHLWLVFLFHQTAAQGWQPLVRPPRLGGNQKVGVFASRSTFRPNPIGMSVVRNLGLATVNQQTVLRVGGMDLVDGTPLLDIKPYVPYADSVPDAIGGYAQSSPPMLAVSYSPEAEQQLSSHRQRYPDLPALLGDVLGQDPRPAYRQGQQDERVYGVSLYDLNIRFCVTEQGIQVIAISHGENPSRQGKNSL</sequence>
<dbReference type="PANTHER" id="PTHR12818:SF0">
    <property type="entry name" value="TRNA (ADENINE(37)-N6)-METHYLTRANSFERASE"/>
    <property type="match status" value="1"/>
</dbReference>
<dbReference type="EMBL" id="JAJEWP010000007">
    <property type="protein sequence ID" value="MCC2618187.1"/>
    <property type="molecule type" value="Genomic_DNA"/>
</dbReference>
<dbReference type="InterPro" id="IPR036413">
    <property type="entry name" value="YaeB-like_sf"/>
</dbReference>
<dbReference type="Gene3D" id="2.40.30.70">
    <property type="entry name" value="YaeB-like"/>
    <property type="match status" value="1"/>
</dbReference>
<dbReference type="Pfam" id="PF18389">
    <property type="entry name" value="TrmO_C"/>
    <property type="match status" value="1"/>
</dbReference>
<dbReference type="CDD" id="cd09281">
    <property type="entry name" value="UPF0066"/>
    <property type="match status" value="1"/>
</dbReference>
<evidence type="ECO:0000259" key="3">
    <source>
        <dbReference type="PROSITE" id="PS51668"/>
    </source>
</evidence>
<dbReference type="Proteomes" id="UP001520878">
    <property type="component" value="Unassembled WGS sequence"/>
</dbReference>
<evidence type="ECO:0000256" key="2">
    <source>
        <dbReference type="ARBA" id="ARBA00033753"/>
    </source>
</evidence>
<dbReference type="InterPro" id="IPR041369">
    <property type="entry name" value="TrmO_C"/>
</dbReference>
<dbReference type="NCBIfam" id="TIGR00104">
    <property type="entry name" value="tRNA_TsaA"/>
    <property type="match status" value="1"/>
</dbReference>
<dbReference type="InterPro" id="IPR036414">
    <property type="entry name" value="YaeB_N_sf"/>
</dbReference>
<comment type="similarity">
    <text evidence="2">Belongs to the tRNA methyltransferase O family.</text>
</comment>
<feature type="domain" description="TsaA-like" evidence="3">
    <location>
        <begin position="5"/>
        <end position="146"/>
    </location>
</feature>
<dbReference type="PROSITE" id="PS01318">
    <property type="entry name" value="TSAA_1"/>
    <property type="match status" value="1"/>
</dbReference>
<dbReference type="PANTHER" id="PTHR12818">
    <property type="entry name" value="TRNA (ADENINE(37)-N6)-METHYLTRANSFERASE"/>
    <property type="match status" value="1"/>
</dbReference>
<organism evidence="4 5">
    <name type="scientific">Fluctibacter halophilus</name>
    <dbReference type="NCBI Taxonomy" id="226011"/>
    <lineage>
        <taxon>Bacteria</taxon>
        <taxon>Pseudomonadati</taxon>
        <taxon>Pseudomonadota</taxon>
        <taxon>Gammaproteobacteria</taxon>
        <taxon>Alteromonadales</taxon>
        <taxon>Alteromonadaceae</taxon>
        <taxon>Fluctibacter</taxon>
    </lineage>
</organism>
<dbReference type="Pfam" id="PF01980">
    <property type="entry name" value="TrmO_N"/>
    <property type="match status" value="1"/>
</dbReference>
<dbReference type="RefSeq" id="WP_229162832.1">
    <property type="nucleotide sequence ID" value="NZ_JAJEWP010000007.1"/>
</dbReference>
<dbReference type="Gene3D" id="3.30.2310.10">
    <property type="entry name" value="YaeB-like"/>
    <property type="match status" value="1"/>
</dbReference>
<protein>
    <submittedName>
        <fullName evidence="4">tRNA (N6-threonylcarbamoyladenosine(37)-N6)-methyltransferase TrmO</fullName>
    </submittedName>
</protein>
<name>A0ABS8GC91_9ALTE</name>
<comment type="caution">
    <text evidence="4">The sequence shown here is derived from an EMBL/GenBank/DDBJ whole genome shotgun (WGS) entry which is preliminary data.</text>
</comment>